<keyword evidence="3" id="KW-1185">Reference proteome</keyword>
<dbReference type="Pfam" id="PF13737">
    <property type="entry name" value="DDE_Tnp_1_5"/>
    <property type="match status" value="1"/>
</dbReference>
<dbReference type="Proteomes" id="UP000218160">
    <property type="component" value="Chromosome 1"/>
</dbReference>
<evidence type="ECO:0000259" key="1">
    <source>
        <dbReference type="Pfam" id="PF13737"/>
    </source>
</evidence>
<accession>A0A291B7D0</accession>
<dbReference type="InterPro" id="IPR025668">
    <property type="entry name" value="Tnp_DDE_dom"/>
</dbReference>
<gene>
    <name evidence="2" type="ORF">BTN50_0366</name>
</gene>
<name>A0A291B7D0_9GAMM</name>
<dbReference type="KEGG" id="elux:BTN50_0366"/>
<proteinExistence type="predicted"/>
<dbReference type="EMBL" id="CP020660">
    <property type="protein sequence ID" value="ATF08900.1"/>
    <property type="molecule type" value="Genomic_DNA"/>
</dbReference>
<evidence type="ECO:0000313" key="3">
    <source>
        <dbReference type="Proteomes" id="UP000218160"/>
    </source>
</evidence>
<protein>
    <submittedName>
        <fullName evidence="2">Mobile element protein</fullName>
    </submittedName>
</protein>
<evidence type="ECO:0000313" key="2">
    <source>
        <dbReference type="EMBL" id="ATF08900.1"/>
    </source>
</evidence>
<reference evidence="3" key="1">
    <citation type="submission" date="2017-04" db="EMBL/GenBank/DDBJ databases">
        <title>Genome evolution of the luminous symbionts of deep sea anglerfish.</title>
        <authorList>
            <person name="Hendry T.A."/>
        </authorList>
    </citation>
    <scope>NUCLEOTIDE SEQUENCE [LARGE SCALE GENOMIC DNA]</scope>
</reference>
<dbReference type="AlphaFoldDB" id="A0A291B7D0"/>
<feature type="domain" description="Transposase DDE" evidence="1">
    <location>
        <begin position="2"/>
        <end position="47"/>
    </location>
</feature>
<organism evidence="2 3">
    <name type="scientific">Candidatus Enterovibrio altilux</name>
    <dbReference type="NCBI Taxonomy" id="1927128"/>
    <lineage>
        <taxon>Bacteria</taxon>
        <taxon>Pseudomonadati</taxon>
        <taxon>Pseudomonadota</taxon>
        <taxon>Gammaproteobacteria</taxon>
        <taxon>Vibrionales</taxon>
        <taxon>Vibrionaceae</taxon>
        <taxon>Enterovibrio</taxon>
    </lineage>
</organism>
<sequence>MNDLTITTAFIVKRIFPIPLKSLQKFIHAVFKCAQLPLSYPHYLCINK</sequence>